<gene>
    <name evidence="2" type="ORF">OESDEN_09655</name>
</gene>
<evidence type="ECO:0000313" key="2">
    <source>
        <dbReference type="EMBL" id="KHJ90504.1"/>
    </source>
</evidence>
<name>A0A0B1SZS6_OESDE</name>
<protein>
    <submittedName>
        <fullName evidence="2">Uncharacterized protein</fullName>
    </submittedName>
</protein>
<organism evidence="2 3">
    <name type="scientific">Oesophagostomum dentatum</name>
    <name type="common">Nodular worm</name>
    <dbReference type="NCBI Taxonomy" id="61180"/>
    <lineage>
        <taxon>Eukaryota</taxon>
        <taxon>Metazoa</taxon>
        <taxon>Ecdysozoa</taxon>
        <taxon>Nematoda</taxon>
        <taxon>Chromadorea</taxon>
        <taxon>Rhabditida</taxon>
        <taxon>Rhabditina</taxon>
        <taxon>Rhabditomorpha</taxon>
        <taxon>Strongyloidea</taxon>
        <taxon>Strongylidae</taxon>
        <taxon>Oesophagostomum</taxon>
    </lineage>
</organism>
<feature type="compositionally biased region" description="Polar residues" evidence="1">
    <location>
        <begin position="233"/>
        <end position="245"/>
    </location>
</feature>
<reference evidence="2 3" key="1">
    <citation type="submission" date="2014-03" db="EMBL/GenBank/DDBJ databases">
        <title>Draft genome of the hookworm Oesophagostomum dentatum.</title>
        <authorList>
            <person name="Mitreva M."/>
        </authorList>
    </citation>
    <scope>NUCLEOTIDE SEQUENCE [LARGE SCALE GENOMIC DNA]</scope>
    <source>
        <strain evidence="2 3">OD-Hann</strain>
    </source>
</reference>
<feature type="region of interest" description="Disordered" evidence="1">
    <location>
        <begin position="222"/>
        <end position="245"/>
    </location>
</feature>
<proteinExistence type="predicted"/>
<evidence type="ECO:0000256" key="1">
    <source>
        <dbReference type="SAM" id="MobiDB-lite"/>
    </source>
</evidence>
<dbReference type="EMBL" id="KN552957">
    <property type="protein sequence ID" value="KHJ90504.1"/>
    <property type="molecule type" value="Genomic_DNA"/>
</dbReference>
<accession>A0A0B1SZS6</accession>
<dbReference type="Proteomes" id="UP000053660">
    <property type="component" value="Unassembled WGS sequence"/>
</dbReference>
<keyword evidence="3" id="KW-1185">Reference proteome</keyword>
<sequence length="245" mass="27525">MSQSDPSVQLADSANFFYLLPLQALHGPVELLMPNTGRDIVFRTSGKKNRGCIVLLLYTASGEKSSIEIPFVHIESFALLISGNKPAVSMQLSDFAAKNLALRLGTRDKVLHIMRSSTDAYEKALKKLVFVLQPYKDDLFVQVGAENPQYRGIEELESRIGTWVHFIRRRDQIAKLQRQGNRNCAATIQEEPMDKNKFCAELPEIPKLVGKPQAGLYTEEIDPAAQLNRKSKPTNQYAYENGQTQ</sequence>
<evidence type="ECO:0000313" key="3">
    <source>
        <dbReference type="Proteomes" id="UP000053660"/>
    </source>
</evidence>
<dbReference type="AlphaFoldDB" id="A0A0B1SZS6"/>